<dbReference type="OrthoDB" id="17655at2157"/>
<dbReference type="EMBL" id="WSZK01000026">
    <property type="protein sequence ID" value="MWG35776.1"/>
    <property type="molecule type" value="Genomic_DNA"/>
</dbReference>
<comment type="caution">
    <text evidence="3">The sequence shown here is derived from an EMBL/GenBank/DDBJ whole genome shotgun (WGS) entry which is preliminary data.</text>
</comment>
<proteinExistence type="predicted"/>
<dbReference type="Pfam" id="PF02347">
    <property type="entry name" value="GDC-P"/>
    <property type="match status" value="1"/>
</dbReference>
<evidence type="ECO:0000259" key="2">
    <source>
        <dbReference type="Pfam" id="PF02347"/>
    </source>
</evidence>
<dbReference type="InterPro" id="IPR015424">
    <property type="entry name" value="PyrdxlP-dep_Trfase"/>
</dbReference>
<keyword evidence="1 3" id="KW-0560">Oxidoreductase</keyword>
<dbReference type="SUPFAM" id="SSF53383">
    <property type="entry name" value="PLP-dependent transferases"/>
    <property type="match status" value="1"/>
</dbReference>
<dbReference type="Proteomes" id="UP000451471">
    <property type="component" value="Unassembled WGS sequence"/>
</dbReference>
<dbReference type="GO" id="GO:0009116">
    <property type="term" value="P:nucleoside metabolic process"/>
    <property type="evidence" value="ECO:0007669"/>
    <property type="project" value="InterPro"/>
</dbReference>
<dbReference type="PANTHER" id="PTHR42806:SF1">
    <property type="entry name" value="GLYCINE DEHYDROGENASE (DECARBOXYLATING)"/>
    <property type="match status" value="1"/>
</dbReference>
<dbReference type="GO" id="GO:0004375">
    <property type="term" value="F:glycine dehydrogenase (decarboxylating) activity"/>
    <property type="evidence" value="ECO:0007669"/>
    <property type="project" value="UniProtKB-EC"/>
</dbReference>
<dbReference type="PANTHER" id="PTHR42806">
    <property type="entry name" value="GLYCINE CLEAVAGE SYSTEM P-PROTEIN"/>
    <property type="match status" value="1"/>
</dbReference>
<protein>
    <submittedName>
        <fullName evidence="3">Aminomethyl-transferring glycine dehydrogenase subunit GcvPA</fullName>
        <ecNumber evidence="3">1.4.4.2</ecNumber>
    </submittedName>
</protein>
<name>A0A6B0GLM2_9EURY</name>
<dbReference type="NCBIfam" id="NF001696">
    <property type="entry name" value="PRK00451.1"/>
    <property type="match status" value="1"/>
</dbReference>
<dbReference type="InterPro" id="IPR023010">
    <property type="entry name" value="GcvPA"/>
</dbReference>
<sequence>MSSEHTPDGSPFAPHTPSETAAMLDVLGVDSEEDLFDIPEAVRFDGSFDIPARSERDTRRHLETVLSRNEDVVEFLGRGHYDHYVPSLVDAISHRSEFLTSYTQYQPEVAQGFLQALFEYQSMLVELTGLDVANCSMYDAATALGEAATLATRVRSVSGAVVLVPELLHEGRRGTLENYVDGSDLRVESYPMDDGNVDVDALRERMDEDVAMVYAENPTLAGTIEERLADLGDLTDDHDALFCLGTDIVALALLQEPASVGADVVVGEAASLGVGYADGMGMGLFACDESFLRQVPGRLVGASEDSAGMRAYTLTLQTREQHIRRERATSNICTNQAWVALRTAIHAASLGPEGLVDLADDCVTAAAALAERVDDISGMRAPVYDRHHFREFVAHTDQPAAAVASDLADEGFAVHVVGEHRIQLCTTERNDTQRDALVEALEDVA</sequence>
<evidence type="ECO:0000313" key="4">
    <source>
        <dbReference type="Proteomes" id="UP000451471"/>
    </source>
</evidence>
<dbReference type="RefSeq" id="WP_158205445.1">
    <property type="nucleotide sequence ID" value="NZ_WSZK01000026.1"/>
</dbReference>
<feature type="domain" description="Glycine cleavage system P-protein N-terminal" evidence="2">
    <location>
        <begin position="13"/>
        <end position="430"/>
    </location>
</feature>
<dbReference type="Gene3D" id="3.40.640.10">
    <property type="entry name" value="Type I PLP-dependent aspartate aminotransferase-like (Major domain)"/>
    <property type="match status" value="1"/>
</dbReference>
<dbReference type="InterPro" id="IPR015421">
    <property type="entry name" value="PyrdxlP-dep_Trfase_major"/>
</dbReference>
<evidence type="ECO:0000256" key="1">
    <source>
        <dbReference type="ARBA" id="ARBA00023002"/>
    </source>
</evidence>
<evidence type="ECO:0000313" key="3">
    <source>
        <dbReference type="EMBL" id="MWG35776.1"/>
    </source>
</evidence>
<keyword evidence="4" id="KW-1185">Reference proteome</keyword>
<organism evidence="3 4">
    <name type="scientific">Halomarina oriensis</name>
    <dbReference type="NCBI Taxonomy" id="671145"/>
    <lineage>
        <taxon>Archaea</taxon>
        <taxon>Methanobacteriati</taxon>
        <taxon>Methanobacteriota</taxon>
        <taxon>Stenosarchaea group</taxon>
        <taxon>Halobacteria</taxon>
        <taxon>Halobacteriales</taxon>
        <taxon>Natronomonadaceae</taxon>
        <taxon>Halomarina</taxon>
    </lineage>
</organism>
<dbReference type="AlphaFoldDB" id="A0A6B0GLM2"/>
<reference evidence="3 4" key="1">
    <citation type="submission" date="2019-12" db="EMBL/GenBank/DDBJ databases">
        <title>Halocatena pleomorpha gen. nov. sp. nov., an extremely halophilic archaeon of family Halobacteriaceae isolated from saltpan soil.</title>
        <authorList>
            <person name="Pal Y."/>
            <person name="Verma A."/>
            <person name="Krishnamurthi S."/>
            <person name="Kumar P."/>
        </authorList>
    </citation>
    <scope>NUCLEOTIDE SEQUENCE [LARGE SCALE GENOMIC DNA]</scope>
    <source>
        <strain evidence="3 4">JCM 16495</strain>
    </source>
</reference>
<gene>
    <name evidence="3" type="ORF">GQS65_15005</name>
</gene>
<dbReference type="EC" id="1.4.4.2" evidence="3"/>
<dbReference type="InterPro" id="IPR015422">
    <property type="entry name" value="PyrdxlP-dep_Trfase_small"/>
</dbReference>
<accession>A0A6B0GLM2</accession>
<dbReference type="Gene3D" id="3.90.1150.10">
    <property type="entry name" value="Aspartate Aminotransferase, domain 1"/>
    <property type="match status" value="1"/>
</dbReference>
<dbReference type="InterPro" id="IPR049315">
    <property type="entry name" value="GDC-P_N"/>
</dbReference>